<dbReference type="EMBL" id="CP064789">
    <property type="protein sequence ID" value="QSG11650.1"/>
    <property type="molecule type" value="Genomic_DNA"/>
</dbReference>
<evidence type="ECO:0000313" key="5">
    <source>
        <dbReference type="EMBL" id="QSG11650.1"/>
    </source>
</evidence>
<dbReference type="InterPro" id="IPR050455">
    <property type="entry name" value="Tpx_Peroxidase_subfamily"/>
</dbReference>
<dbReference type="PANTHER" id="PTHR43110:SF1">
    <property type="entry name" value="THIOL PEROXIDASE"/>
    <property type="match status" value="1"/>
</dbReference>
<dbReference type="PROSITE" id="PS51352">
    <property type="entry name" value="THIOREDOXIN_2"/>
    <property type="match status" value="1"/>
</dbReference>
<organism evidence="5 6">
    <name type="scientific">Halapricum desulfuricans</name>
    <dbReference type="NCBI Taxonomy" id="2841257"/>
    <lineage>
        <taxon>Archaea</taxon>
        <taxon>Methanobacteriati</taxon>
        <taxon>Methanobacteriota</taxon>
        <taxon>Stenosarchaea group</taxon>
        <taxon>Halobacteria</taxon>
        <taxon>Halobacteriales</taxon>
        <taxon>Haloarculaceae</taxon>
        <taxon>Halapricum</taxon>
    </lineage>
</organism>
<evidence type="ECO:0000259" key="4">
    <source>
        <dbReference type="PROSITE" id="PS51352"/>
    </source>
</evidence>
<sequence>MGPMRNPTDGRSGLDPHLPKLAGGGTVFPLAVVSMLAMLSEGDSAPEFTAPLANGDIESFTLSEHLEDAPLVLAFFPGAFTSVCTHEMNTFQDRLRAFEDAGASVYGISVDSPFALNEFREKLGLAFDLISDADKELVEAYDIAMDFDDLGVYDVAKRSVFVLDGDGVVQYAWVSDDPGVEPDYDEVLDTVESIA</sequence>
<dbReference type="SUPFAM" id="SSF52833">
    <property type="entry name" value="Thioredoxin-like"/>
    <property type="match status" value="1"/>
</dbReference>
<dbReference type="InterPro" id="IPR024706">
    <property type="entry name" value="Peroxiredoxin_AhpC-typ"/>
</dbReference>
<feature type="active site" description="Cysteine sulfenic acid (-SOH) intermediate; for peroxidase activity" evidence="3">
    <location>
        <position position="84"/>
    </location>
</feature>
<dbReference type="Pfam" id="PF00578">
    <property type="entry name" value="AhpC-TSA"/>
    <property type="match status" value="1"/>
</dbReference>
<evidence type="ECO:0000313" key="6">
    <source>
        <dbReference type="Proteomes" id="UP000663305"/>
    </source>
</evidence>
<reference evidence="5" key="1">
    <citation type="submission" date="2020-11" db="EMBL/GenBank/DDBJ databases">
        <title>Carbohydrate-dependent, anaerobic sulfur respiration: A novel catabolism in halophilic archaea.</title>
        <authorList>
            <person name="Sorokin D.Y."/>
            <person name="Messina E."/>
            <person name="Smedile F."/>
            <person name="La Cono V."/>
            <person name="Hallsworth J.E."/>
            <person name="Yakimov M.M."/>
        </authorList>
    </citation>
    <scope>NUCLEOTIDE SEQUENCE</scope>
    <source>
        <strain evidence="5">HSR-Bgl</strain>
    </source>
</reference>
<evidence type="ECO:0000256" key="3">
    <source>
        <dbReference type="PIRSR" id="PIRSR000239-1"/>
    </source>
</evidence>
<protein>
    <submittedName>
        <fullName evidence="5">Peroxiredoxin</fullName>
    </submittedName>
</protein>
<dbReference type="AlphaFoldDB" id="A0A897NB57"/>
<name>A0A897NB57_9EURY</name>
<feature type="domain" description="Thioredoxin" evidence="4">
    <location>
        <begin position="39"/>
        <end position="195"/>
    </location>
</feature>
<dbReference type="GO" id="GO:0016491">
    <property type="term" value="F:oxidoreductase activity"/>
    <property type="evidence" value="ECO:0007669"/>
    <property type="project" value="UniProtKB-KW"/>
</dbReference>
<dbReference type="InterPro" id="IPR036249">
    <property type="entry name" value="Thioredoxin-like_sf"/>
</dbReference>
<dbReference type="Proteomes" id="UP000663305">
    <property type="component" value="Chromosome"/>
</dbReference>
<dbReference type="InterPro" id="IPR000866">
    <property type="entry name" value="AhpC/TSA"/>
</dbReference>
<evidence type="ECO:0000256" key="2">
    <source>
        <dbReference type="ARBA" id="ARBA00023284"/>
    </source>
</evidence>
<dbReference type="InterPro" id="IPR013766">
    <property type="entry name" value="Thioredoxin_domain"/>
</dbReference>
<accession>A0A897NB57</accession>
<dbReference type="GO" id="GO:0016209">
    <property type="term" value="F:antioxidant activity"/>
    <property type="evidence" value="ECO:0007669"/>
    <property type="project" value="InterPro"/>
</dbReference>
<evidence type="ECO:0000256" key="1">
    <source>
        <dbReference type="ARBA" id="ARBA00023002"/>
    </source>
</evidence>
<dbReference type="PANTHER" id="PTHR43110">
    <property type="entry name" value="THIOL PEROXIDASE"/>
    <property type="match status" value="1"/>
</dbReference>
<dbReference type="PIRSF" id="PIRSF000239">
    <property type="entry name" value="AHPC"/>
    <property type="match status" value="1"/>
</dbReference>
<proteinExistence type="predicted"/>
<keyword evidence="1" id="KW-0560">Oxidoreductase</keyword>
<keyword evidence="2" id="KW-0676">Redox-active center</keyword>
<gene>
    <name evidence="5" type="primary">bcp3</name>
    <name evidence="5" type="ORF">HSBGL_1227</name>
</gene>
<dbReference type="Gene3D" id="3.40.30.10">
    <property type="entry name" value="Glutaredoxin"/>
    <property type="match status" value="1"/>
</dbReference>